<reference evidence="1 2" key="1">
    <citation type="submission" date="2024-09" db="EMBL/GenBank/DDBJ databases">
        <authorList>
            <person name="Sun Q."/>
            <person name="Mori K."/>
        </authorList>
    </citation>
    <scope>NUCLEOTIDE SEQUENCE [LARGE SCALE GENOMIC DNA]</scope>
    <source>
        <strain evidence="1 2">CECT 8064</strain>
    </source>
</reference>
<keyword evidence="2" id="KW-1185">Reference proteome</keyword>
<evidence type="ECO:0000313" key="2">
    <source>
        <dbReference type="Proteomes" id="UP001589645"/>
    </source>
</evidence>
<dbReference type="RefSeq" id="WP_069497429.1">
    <property type="nucleotide sequence ID" value="NZ_JBHMEP010000002.1"/>
</dbReference>
<comment type="caution">
    <text evidence="1">The sequence shown here is derived from an EMBL/GenBank/DDBJ whole genome shotgun (WGS) entry which is preliminary data.</text>
</comment>
<gene>
    <name evidence="1" type="ORF">ACFFUV_10385</name>
</gene>
<evidence type="ECO:0000313" key="1">
    <source>
        <dbReference type="EMBL" id="MFB9135366.1"/>
    </source>
</evidence>
<sequence>MNDDKQQEEFEEGSIRFMQTILQEKALASVIMGENGNVVVQYCDSITVYKQDNSADLAAKLLKLVAEAQCN</sequence>
<dbReference type="Proteomes" id="UP001589645">
    <property type="component" value="Unassembled WGS sequence"/>
</dbReference>
<dbReference type="EMBL" id="JBHMEP010000002">
    <property type="protein sequence ID" value="MFB9135366.1"/>
    <property type="molecule type" value="Genomic_DNA"/>
</dbReference>
<protein>
    <submittedName>
        <fullName evidence="1">Uncharacterized protein</fullName>
    </submittedName>
</protein>
<name>A0ABV5HP88_9VIBR</name>
<proteinExistence type="predicted"/>
<organism evidence="1 2">
    <name type="scientific">Vibrio olivae</name>
    <dbReference type="NCBI Taxonomy" id="1243002"/>
    <lineage>
        <taxon>Bacteria</taxon>
        <taxon>Pseudomonadati</taxon>
        <taxon>Pseudomonadota</taxon>
        <taxon>Gammaproteobacteria</taxon>
        <taxon>Vibrionales</taxon>
        <taxon>Vibrionaceae</taxon>
        <taxon>Vibrio</taxon>
    </lineage>
</organism>
<accession>A0ABV5HP88</accession>